<dbReference type="InterPro" id="IPR039426">
    <property type="entry name" value="TonB-dep_rcpt-like"/>
</dbReference>
<evidence type="ECO:0000256" key="8">
    <source>
        <dbReference type="ARBA" id="ARBA00023077"/>
    </source>
</evidence>
<dbReference type="SUPFAM" id="SSF56935">
    <property type="entry name" value="Porins"/>
    <property type="match status" value="1"/>
</dbReference>
<feature type="region of interest" description="Disordered" evidence="12">
    <location>
        <begin position="455"/>
        <end position="475"/>
    </location>
</feature>
<evidence type="ECO:0000256" key="1">
    <source>
        <dbReference type="ARBA" id="ARBA00004571"/>
    </source>
</evidence>
<evidence type="ECO:0000259" key="13">
    <source>
        <dbReference type="Pfam" id="PF00593"/>
    </source>
</evidence>
<keyword evidence="15" id="KW-1185">Reference proteome</keyword>
<dbReference type="InterPro" id="IPR036942">
    <property type="entry name" value="Beta-barrel_TonB_sf"/>
</dbReference>
<keyword evidence="14" id="KW-0675">Receptor</keyword>
<feature type="non-terminal residue" evidence="14">
    <location>
        <position position="1"/>
    </location>
</feature>
<dbReference type="Pfam" id="PF00593">
    <property type="entry name" value="TonB_dep_Rec_b-barrel"/>
    <property type="match status" value="1"/>
</dbReference>
<comment type="similarity">
    <text evidence="11">Belongs to the TonB-dependent receptor family.</text>
</comment>
<evidence type="ECO:0000256" key="7">
    <source>
        <dbReference type="ARBA" id="ARBA00023065"/>
    </source>
</evidence>
<gene>
    <name evidence="14" type="ORF">HNQ99_003260</name>
</gene>
<evidence type="ECO:0000256" key="5">
    <source>
        <dbReference type="ARBA" id="ARBA00022692"/>
    </source>
</evidence>
<organism evidence="14 15">
    <name type="scientific">Rhizorhapis suberifaciens</name>
    <name type="common">corky root of lettuce</name>
    <dbReference type="NCBI Taxonomy" id="13656"/>
    <lineage>
        <taxon>Bacteria</taxon>
        <taxon>Pseudomonadati</taxon>
        <taxon>Pseudomonadota</taxon>
        <taxon>Alphaproteobacteria</taxon>
        <taxon>Sphingomonadales</taxon>
        <taxon>Sphingomonadaceae</taxon>
        <taxon>Rhizorhapis</taxon>
    </lineage>
</organism>
<evidence type="ECO:0000256" key="2">
    <source>
        <dbReference type="ARBA" id="ARBA00022448"/>
    </source>
</evidence>
<dbReference type="EMBL" id="JACHOV010000019">
    <property type="protein sequence ID" value="MBB4642923.1"/>
    <property type="molecule type" value="Genomic_DNA"/>
</dbReference>
<keyword evidence="8" id="KW-0798">TonB box</keyword>
<proteinExistence type="inferred from homology"/>
<dbReference type="PROSITE" id="PS52016">
    <property type="entry name" value="TONB_DEPENDENT_REC_3"/>
    <property type="match status" value="1"/>
</dbReference>
<comment type="subcellular location">
    <subcellularLocation>
        <location evidence="1 11">Cell outer membrane</location>
        <topology evidence="1 11">Multi-pass membrane protein</topology>
    </subcellularLocation>
</comment>
<dbReference type="InterPro" id="IPR000531">
    <property type="entry name" value="Beta-barrel_TonB"/>
</dbReference>
<keyword evidence="3 11" id="KW-1134">Transmembrane beta strand</keyword>
<feature type="compositionally biased region" description="Basic and acidic residues" evidence="12">
    <location>
        <begin position="462"/>
        <end position="473"/>
    </location>
</feature>
<evidence type="ECO:0000313" key="15">
    <source>
        <dbReference type="Proteomes" id="UP000575068"/>
    </source>
</evidence>
<dbReference type="PANTHER" id="PTHR32552">
    <property type="entry name" value="FERRICHROME IRON RECEPTOR-RELATED"/>
    <property type="match status" value="1"/>
</dbReference>
<evidence type="ECO:0000256" key="4">
    <source>
        <dbReference type="ARBA" id="ARBA00022496"/>
    </source>
</evidence>
<evidence type="ECO:0000256" key="12">
    <source>
        <dbReference type="SAM" id="MobiDB-lite"/>
    </source>
</evidence>
<evidence type="ECO:0000256" key="6">
    <source>
        <dbReference type="ARBA" id="ARBA00023004"/>
    </source>
</evidence>
<keyword evidence="2 11" id="KW-0813">Transport</keyword>
<dbReference type="AlphaFoldDB" id="A0A840HY52"/>
<evidence type="ECO:0000313" key="14">
    <source>
        <dbReference type="EMBL" id="MBB4642923.1"/>
    </source>
</evidence>
<dbReference type="Gene3D" id="2.40.170.20">
    <property type="entry name" value="TonB-dependent receptor, beta-barrel domain"/>
    <property type="match status" value="1"/>
</dbReference>
<dbReference type="RefSeq" id="WP_184477418.1">
    <property type="nucleotide sequence ID" value="NZ_JACHOV010000019.1"/>
</dbReference>
<keyword evidence="6" id="KW-0408">Iron</keyword>
<keyword evidence="5 11" id="KW-0812">Transmembrane</keyword>
<accession>A0A840HY52</accession>
<dbReference type="GO" id="GO:0009279">
    <property type="term" value="C:cell outer membrane"/>
    <property type="evidence" value="ECO:0007669"/>
    <property type="project" value="UniProtKB-SubCell"/>
</dbReference>
<keyword evidence="10 11" id="KW-0998">Cell outer membrane</keyword>
<dbReference type="Proteomes" id="UP000575068">
    <property type="component" value="Unassembled WGS sequence"/>
</dbReference>
<evidence type="ECO:0000256" key="9">
    <source>
        <dbReference type="ARBA" id="ARBA00023136"/>
    </source>
</evidence>
<keyword evidence="7" id="KW-0406">Ion transport</keyword>
<evidence type="ECO:0000256" key="3">
    <source>
        <dbReference type="ARBA" id="ARBA00022452"/>
    </source>
</evidence>
<sequence>NATGGVVNYIMKGPSNEMEAEFTGNVGNRNAYGVRGFISGPINEKVGFRITGLWDNIDGDVKNLLAGAPDKHFGGRKVAALRGVLAFDPTETLHIEVEGTYSHTRANYAPTALAPSLDPGRAAFLVPQSYSPHKVYSSLDAANNTKQYTATGTITWDVSDDVQLKSISGYQKYRNFMAVDYDASGAIANEIPSSGHSRTYSQEFNLNTDTFDGRLKSIFGMFYFNDEYTQQTNVFSSLFVPFFPPNSDVYQANFSQKAKSLAFFTDHTFSVTDRLRLLAGIRFNNDKKKANLNVRGQCSNVERDLEFEAWTPRAGVQFDLSDQVKTYATYQKGFKSGGIGSGTCGDTFKPETIEGGEAGIKTSFADNRIHINIAGFWYDYKNIQVQKTLGTAGGFAVQNAAAARIKGIEASFDASITDRLKLDGSAMVESAKYTDYINCSPADFVGSCAAPNPANPAAPFDTRPETDPTRNKDLAGNWLNRAPPYSVSIGLEYSADVAGGELLLRGESYWSGKLRFSEFNDPILDQKAYNIQNAYATFTPGNEKYVLRAFIKNIGNTNYRTSGFFDGFTFQRETTWGAARTFGGEVTVRF</sequence>
<evidence type="ECO:0000256" key="10">
    <source>
        <dbReference type="ARBA" id="ARBA00023237"/>
    </source>
</evidence>
<keyword evidence="9 11" id="KW-0472">Membrane</keyword>
<comment type="caution">
    <text evidence="14">The sequence shown here is derived from an EMBL/GenBank/DDBJ whole genome shotgun (WGS) entry which is preliminary data.</text>
</comment>
<protein>
    <submittedName>
        <fullName evidence="14">Iron complex outermembrane receptor protein</fullName>
    </submittedName>
</protein>
<keyword evidence="4" id="KW-0410">Iron transport</keyword>
<evidence type="ECO:0000256" key="11">
    <source>
        <dbReference type="PROSITE-ProRule" id="PRU01360"/>
    </source>
</evidence>
<name>A0A840HY52_9SPHN</name>
<reference evidence="14 15" key="1">
    <citation type="submission" date="2020-08" db="EMBL/GenBank/DDBJ databases">
        <title>Genomic Encyclopedia of Type Strains, Phase IV (KMG-IV): sequencing the most valuable type-strain genomes for metagenomic binning, comparative biology and taxonomic classification.</title>
        <authorList>
            <person name="Goeker M."/>
        </authorList>
    </citation>
    <scope>NUCLEOTIDE SEQUENCE [LARGE SCALE GENOMIC DNA]</scope>
    <source>
        <strain evidence="14 15">DSM 7465</strain>
    </source>
</reference>
<dbReference type="GO" id="GO:0006826">
    <property type="term" value="P:iron ion transport"/>
    <property type="evidence" value="ECO:0007669"/>
    <property type="project" value="UniProtKB-KW"/>
</dbReference>
<feature type="domain" description="TonB-dependent receptor-like beta-barrel" evidence="13">
    <location>
        <begin position="126"/>
        <end position="554"/>
    </location>
</feature>
<dbReference type="PANTHER" id="PTHR32552:SF81">
    <property type="entry name" value="TONB-DEPENDENT OUTER MEMBRANE RECEPTOR"/>
    <property type="match status" value="1"/>
</dbReference>